<proteinExistence type="predicted"/>
<evidence type="ECO:0000256" key="2">
    <source>
        <dbReference type="SAM" id="Phobius"/>
    </source>
</evidence>
<comment type="caution">
    <text evidence="3">The sequence shown here is derived from an EMBL/GenBank/DDBJ whole genome shotgun (WGS) entry which is preliminary data.</text>
</comment>
<protein>
    <submittedName>
        <fullName evidence="3">Uncharacterized protein</fullName>
    </submittedName>
</protein>
<keyword evidence="2" id="KW-0472">Membrane</keyword>
<reference evidence="3 4" key="2">
    <citation type="journal article" date="2019" name="G3 (Bethesda)">
        <title>Hybrid Assembly of the Genome of the Entomopathogenic Nematode Steinernema carpocapsae Identifies the X-Chromosome.</title>
        <authorList>
            <person name="Serra L."/>
            <person name="Macchietto M."/>
            <person name="Macias-Munoz A."/>
            <person name="McGill C.J."/>
            <person name="Rodriguez I.M."/>
            <person name="Rodriguez B."/>
            <person name="Murad R."/>
            <person name="Mortazavi A."/>
        </authorList>
    </citation>
    <scope>NUCLEOTIDE SEQUENCE [LARGE SCALE GENOMIC DNA]</scope>
    <source>
        <strain evidence="3 4">ALL</strain>
    </source>
</reference>
<feature type="transmembrane region" description="Helical" evidence="2">
    <location>
        <begin position="188"/>
        <end position="209"/>
    </location>
</feature>
<reference evidence="3 4" key="1">
    <citation type="journal article" date="2015" name="Genome Biol.">
        <title>Comparative genomics of Steinernema reveals deeply conserved gene regulatory networks.</title>
        <authorList>
            <person name="Dillman A.R."/>
            <person name="Macchietto M."/>
            <person name="Porter C.F."/>
            <person name="Rogers A."/>
            <person name="Williams B."/>
            <person name="Antoshechkin I."/>
            <person name="Lee M.M."/>
            <person name="Goodwin Z."/>
            <person name="Lu X."/>
            <person name="Lewis E.E."/>
            <person name="Goodrich-Blair H."/>
            <person name="Stock S.P."/>
            <person name="Adams B.J."/>
            <person name="Sternberg P.W."/>
            <person name="Mortazavi A."/>
        </authorList>
    </citation>
    <scope>NUCLEOTIDE SEQUENCE [LARGE SCALE GENOMIC DNA]</scope>
    <source>
        <strain evidence="3 4">ALL</strain>
    </source>
</reference>
<dbReference type="AlphaFoldDB" id="A0A4U8UW55"/>
<sequence length="323" mass="36042">MTELKEAATPYLKLEEENDEKECRGIENKTFGMDDEPAEELPKKDHLKLPSPGGGEFIKTGTTFEVSKNTSTSTHSINMDAENATNEVKGSPQPKATGWQTKILSEKTRSIGKSPSFNIFNSEDILCPFGKRRYGGSSEVEESTCCLISSKLLSIVFVVAGILLASICITYTIYHIQKMNINGSNKDVIICLVSGCTVYFLSSVGFLYGTLWERRRFMLPHIFFTVIFCVATIGAFVSMAITMIWDVEEQMKRAKTVVPENVMAQSGEVHVFNSNEAAFKHSVAEMVIFRVTVVLSVIYQSMTCICYLKTYNYLSRLSRASHS</sequence>
<accession>A0A4U8UW55</accession>
<dbReference type="EMBL" id="AZBU02000001">
    <property type="protein sequence ID" value="TMS37616.1"/>
    <property type="molecule type" value="Genomic_DNA"/>
</dbReference>
<evidence type="ECO:0000313" key="4">
    <source>
        <dbReference type="Proteomes" id="UP000298663"/>
    </source>
</evidence>
<keyword evidence="4" id="KW-1185">Reference proteome</keyword>
<feature type="region of interest" description="Disordered" evidence="1">
    <location>
        <begin position="1"/>
        <end position="59"/>
    </location>
</feature>
<dbReference type="OrthoDB" id="10370870at2759"/>
<feature type="transmembrane region" description="Helical" evidence="2">
    <location>
        <begin position="221"/>
        <end position="245"/>
    </location>
</feature>
<keyword evidence="2" id="KW-1133">Transmembrane helix</keyword>
<feature type="transmembrane region" description="Helical" evidence="2">
    <location>
        <begin position="152"/>
        <end position="176"/>
    </location>
</feature>
<keyword evidence="2" id="KW-0812">Transmembrane</keyword>
<evidence type="ECO:0000313" key="3">
    <source>
        <dbReference type="EMBL" id="TMS37616.1"/>
    </source>
</evidence>
<evidence type="ECO:0000256" key="1">
    <source>
        <dbReference type="SAM" id="MobiDB-lite"/>
    </source>
</evidence>
<dbReference type="Proteomes" id="UP000298663">
    <property type="component" value="Unassembled WGS sequence"/>
</dbReference>
<name>A0A4U8UW55_STECR</name>
<organism evidence="3 4">
    <name type="scientific">Steinernema carpocapsae</name>
    <name type="common">Entomopathogenic nematode</name>
    <dbReference type="NCBI Taxonomy" id="34508"/>
    <lineage>
        <taxon>Eukaryota</taxon>
        <taxon>Metazoa</taxon>
        <taxon>Ecdysozoa</taxon>
        <taxon>Nematoda</taxon>
        <taxon>Chromadorea</taxon>
        <taxon>Rhabditida</taxon>
        <taxon>Tylenchina</taxon>
        <taxon>Panagrolaimomorpha</taxon>
        <taxon>Strongyloidoidea</taxon>
        <taxon>Steinernematidae</taxon>
        <taxon>Steinernema</taxon>
    </lineage>
</organism>
<gene>
    <name evidence="3" type="ORF">L596_004512</name>
</gene>